<dbReference type="InterPro" id="IPR014721">
    <property type="entry name" value="Ribsml_uS5_D2-typ_fold_subgr"/>
</dbReference>
<reference evidence="18 19" key="1">
    <citation type="submission" date="2014-03" db="EMBL/GenBank/DDBJ databases">
        <title>Genome sequence of Clostridium litorale W6, DSM 5388.</title>
        <authorList>
            <person name="Poehlein A."/>
            <person name="Jagirdar A."/>
            <person name="Khonsari B."/>
            <person name="Chibani C.M."/>
            <person name="Gutierrez Gutierrez D.A."/>
            <person name="Davydova E."/>
            <person name="Alghaithi H.S."/>
            <person name="Nair K.P."/>
            <person name="Dhamotharan K."/>
            <person name="Chandran L."/>
            <person name="G W."/>
            <person name="Daniel R."/>
        </authorList>
    </citation>
    <scope>NUCLEOTIDE SEQUENCE [LARGE SCALE GENOMIC DNA]</scope>
    <source>
        <strain evidence="18 19">W6</strain>
    </source>
</reference>
<dbReference type="NCBIfam" id="NF008053">
    <property type="entry name" value="PRK10787.1"/>
    <property type="match status" value="1"/>
</dbReference>
<evidence type="ECO:0000256" key="5">
    <source>
        <dbReference type="ARBA" id="ARBA00022801"/>
    </source>
</evidence>
<feature type="active site" evidence="9 11">
    <location>
        <position position="726"/>
    </location>
</feature>
<evidence type="ECO:0000256" key="7">
    <source>
        <dbReference type="ARBA" id="ARBA00022840"/>
    </source>
</evidence>
<evidence type="ECO:0000259" key="16">
    <source>
        <dbReference type="PROSITE" id="PS51786"/>
    </source>
</evidence>
<dbReference type="GO" id="GO:0004252">
    <property type="term" value="F:serine-type endopeptidase activity"/>
    <property type="evidence" value="ECO:0007669"/>
    <property type="project" value="UniProtKB-UniRule"/>
</dbReference>
<keyword evidence="3 9" id="KW-0645">Protease</keyword>
<dbReference type="InterPro" id="IPR054594">
    <property type="entry name" value="Lon_lid"/>
</dbReference>
<dbReference type="Gene3D" id="3.40.50.300">
    <property type="entry name" value="P-loop containing nucleotide triphosphate hydrolases"/>
    <property type="match status" value="1"/>
</dbReference>
<evidence type="ECO:0000256" key="8">
    <source>
        <dbReference type="ARBA" id="ARBA00023016"/>
    </source>
</evidence>
<dbReference type="FunFam" id="3.30.230.10:FF:000010">
    <property type="entry name" value="Lon protease"/>
    <property type="match status" value="1"/>
</dbReference>
<dbReference type="InterPro" id="IPR008268">
    <property type="entry name" value="Peptidase_S16_AS"/>
</dbReference>
<dbReference type="SUPFAM" id="SSF88697">
    <property type="entry name" value="PUA domain-like"/>
    <property type="match status" value="1"/>
</dbReference>
<dbReference type="FunFam" id="3.40.50.300:FF:000382">
    <property type="entry name" value="Lon protease homolog 2, peroxisomal"/>
    <property type="match status" value="1"/>
</dbReference>
<dbReference type="InterPro" id="IPR027543">
    <property type="entry name" value="Lon_bac"/>
</dbReference>
<keyword evidence="6 9" id="KW-0720">Serine protease</keyword>
<organism evidence="18 19">
    <name type="scientific">Peptoclostridium litorale DSM 5388</name>
    <dbReference type="NCBI Taxonomy" id="1121324"/>
    <lineage>
        <taxon>Bacteria</taxon>
        <taxon>Bacillati</taxon>
        <taxon>Bacillota</taxon>
        <taxon>Clostridia</taxon>
        <taxon>Peptostreptococcales</taxon>
        <taxon>Peptoclostridiaceae</taxon>
        <taxon>Peptoclostridium</taxon>
    </lineage>
</organism>
<keyword evidence="2 9" id="KW-0963">Cytoplasm</keyword>
<comment type="subcellular location">
    <subcellularLocation>
        <location evidence="1 9 10">Cytoplasm</location>
    </subcellularLocation>
</comment>
<dbReference type="Gene3D" id="3.30.230.10">
    <property type="match status" value="1"/>
</dbReference>
<keyword evidence="8 9" id="KW-0346">Stress response</keyword>
<dbReference type="PROSITE" id="PS51786">
    <property type="entry name" value="LON_PROTEOLYTIC"/>
    <property type="match status" value="1"/>
</dbReference>
<dbReference type="PROSITE" id="PS01046">
    <property type="entry name" value="LON_SER"/>
    <property type="match status" value="1"/>
</dbReference>
<dbReference type="SUPFAM" id="SSF52540">
    <property type="entry name" value="P-loop containing nucleoside triphosphate hydrolases"/>
    <property type="match status" value="1"/>
</dbReference>
<comment type="catalytic activity">
    <reaction evidence="9 10 13">
        <text>Hydrolysis of proteins in presence of ATP.</text>
        <dbReference type="EC" id="3.4.21.53"/>
    </reaction>
</comment>
<dbReference type="OrthoDB" id="9803599at2"/>
<dbReference type="InterPro" id="IPR003959">
    <property type="entry name" value="ATPase_AAA_core"/>
</dbReference>
<dbReference type="Gene3D" id="1.20.58.1480">
    <property type="match status" value="1"/>
</dbReference>
<dbReference type="GO" id="GO:0005737">
    <property type="term" value="C:cytoplasm"/>
    <property type="evidence" value="ECO:0007669"/>
    <property type="project" value="UniProtKB-SubCell"/>
</dbReference>
<evidence type="ECO:0000256" key="3">
    <source>
        <dbReference type="ARBA" id="ARBA00022670"/>
    </source>
</evidence>
<comment type="similarity">
    <text evidence="9 10 13 14">Belongs to the peptidase S16 family.</text>
</comment>
<evidence type="ECO:0000256" key="6">
    <source>
        <dbReference type="ARBA" id="ARBA00022825"/>
    </source>
</evidence>
<dbReference type="eggNOG" id="COG0466">
    <property type="taxonomic scope" value="Bacteria"/>
</dbReference>
<evidence type="ECO:0000256" key="11">
    <source>
        <dbReference type="PIRSR" id="PIRSR001174-1"/>
    </source>
</evidence>
<dbReference type="STRING" id="1121324.CLIT_23c01030"/>
<dbReference type="SMART" id="SM00382">
    <property type="entry name" value="AAA"/>
    <property type="match status" value="1"/>
</dbReference>
<proteinExistence type="evidence at transcript level"/>
<dbReference type="SMART" id="SM00464">
    <property type="entry name" value="LON"/>
    <property type="match status" value="1"/>
</dbReference>
<dbReference type="GO" id="GO:0043565">
    <property type="term" value="F:sequence-specific DNA binding"/>
    <property type="evidence" value="ECO:0007669"/>
    <property type="project" value="UniProtKB-UniRule"/>
</dbReference>
<comment type="subunit">
    <text evidence="9 10">Homohexamer. Organized in a ring with a central cavity.</text>
</comment>
<dbReference type="NCBIfam" id="TIGR00763">
    <property type="entry name" value="lon"/>
    <property type="match status" value="1"/>
</dbReference>
<dbReference type="InterPro" id="IPR003111">
    <property type="entry name" value="Lon_prtase_N"/>
</dbReference>
<dbReference type="InterPro" id="IPR020568">
    <property type="entry name" value="Ribosomal_Su5_D2-typ_SF"/>
</dbReference>
<dbReference type="SUPFAM" id="SSF54211">
    <property type="entry name" value="Ribosomal protein S5 domain 2-like"/>
    <property type="match status" value="1"/>
</dbReference>
<dbReference type="Proteomes" id="UP000027946">
    <property type="component" value="Unassembled WGS sequence"/>
</dbReference>
<keyword evidence="7 9" id="KW-0067">ATP-binding</keyword>
<dbReference type="Pfam" id="PF22667">
    <property type="entry name" value="Lon_lid"/>
    <property type="match status" value="1"/>
</dbReference>
<dbReference type="InterPro" id="IPR027065">
    <property type="entry name" value="Lon_Prtase"/>
</dbReference>
<keyword evidence="15" id="KW-0175">Coiled coil</keyword>
<evidence type="ECO:0000256" key="13">
    <source>
        <dbReference type="PROSITE-ProRule" id="PRU01122"/>
    </source>
</evidence>
<dbReference type="Pfam" id="PF02190">
    <property type="entry name" value="LON_substr_bdg"/>
    <property type="match status" value="1"/>
</dbReference>
<keyword evidence="19" id="KW-1185">Reference proteome</keyword>
<feature type="coiled-coil region" evidence="15">
    <location>
        <begin position="237"/>
        <end position="274"/>
    </location>
</feature>
<evidence type="ECO:0000256" key="2">
    <source>
        <dbReference type="ARBA" id="ARBA00022490"/>
    </source>
</evidence>
<dbReference type="InterPro" id="IPR003593">
    <property type="entry name" value="AAA+_ATPase"/>
</dbReference>
<dbReference type="GO" id="GO:0004176">
    <property type="term" value="F:ATP-dependent peptidase activity"/>
    <property type="evidence" value="ECO:0007669"/>
    <property type="project" value="UniProtKB-UniRule"/>
</dbReference>
<dbReference type="GO" id="GO:0034605">
    <property type="term" value="P:cellular response to heat"/>
    <property type="evidence" value="ECO:0007669"/>
    <property type="project" value="UniProtKB-UniRule"/>
</dbReference>
<dbReference type="InterPro" id="IPR027417">
    <property type="entry name" value="P-loop_NTPase"/>
</dbReference>
<dbReference type="Gene3D" id="1.20.5.5270">
    <property type="match status" value="1"/>
</dbReference>
<name>A0A069R9W1_PEPLI</name>
<dbReference type="CDD" id="cd19500">
    <property type="entry name" value="RecA-like_Lon"/>
    <property type="match status" value="1"/>
</dbReference>
<dbReference type="InterPro" id="IPR004815">
    <property type="entry name" value="Lon_bac/euk-typ"/>
</dbReference>
<feature type="active site" evidence="9 11">
    <location>
        <position position="683"/>
    </location>
</feature>
<feature type="binding site" evidence="9 12">
    <location>
        <begin position="359"/>
        <end position="366"/>
    </location>
    <ligand>
        <name>ATP</name>
        <dbReference type="ChEBI" id="CHEBI:30616"/>
    </ligand>
</feature>
<evidence type="ECO:0000256" key="4">
    <source>
        <dbReference type="ARBA" id="ARBA00022741"/>
    </source>
</evidence>
<dbReference type="Gene3D" id="1.10.8.60">
    <property type="match status" value="1"/>
</dbReference>
<dbReference type="PIRSF" id="PIRSF001174">
    <property type="entry name" value="Lon_proteas"/>
    <property type="match status" value="1"/>
</dbReference>
<dbReference type="GO" id="GO:0005524">
    <property type="term" value="F:ATP binding"/>
    <property type="evidence" value="ECO:0007669"/>
    <property type="project" value="UniProtKB-UniRule"/>
</dbReference>
<comment type="caution">
    <text evidence="18">The sequence shown here is derived from an EMBL/GenBank/DDBJ whole genome shotgun (WGS) entry which is preliminary data.</text>
</comment>
<dbReference type="GO" id="GO:0006515">
    <property type="term" value="P:protein quality control for misfolded or incompletely synthesized proteins"/>
    <property type="evidence" value="ECO:0007669"/>
    <property type="project" value="UniProtKB-UniRule"/>
</dbReference>
<gene>
    <name evidence="9 18" type="primary">lon</name>
    <name evidence="18" type="ORF">CLIT_23c01030</name>
</gene>
<dbReference type="GO" id="GO:0016887">
    <property type="term" value="F:ATP hydrolysis activity"/>
    <property type="evidence" value="ECO:0007669"/>
    <property type="project" value="UniProtKB-UniRule"/>
</dbReference>
<protein>
    <recommendedName>
        <fullName evidence="9 10">Lon protease</fullName>
        <ecNumber evidence="9 10">3.4.21.53</ecNumber>
    </recommendedName>
    <alternativeName>
        <fullName evidence="9">ATP-dependent protease La</fullName>
    </alternativeName>
</protein>
<dbReference type="Pfam" id="PF00004">
    <property type="entry name" value="AAA"/>
    <property type="match status" value="1"/>
</dbReference>
<evidence type="ECO:0000313" key="18">
    <source>
        <dbReference type="EMBL" id="KDR93831.1"/>
    </source>
</evidence>
<evidence type="ECO:0000256" key="12">
    <source>
        <dbReference type="PIRSR" id="PIRSR001174-2"/>
    </source>
</evidence>
<dbReference type="InterPro" id="IPR008269">
    <property type="entry name" value="Lon_proteolytic"/>
</dbReference>
<evidence type="ECO:0000313" key="19">
    <source>
        <dbReference type="Proteomes" id="UP000027946"/>
    </source>
</evidence>
<dbReference type="EC" id="3.4.21.53" evidence="9 10"/>
<accession>A0A069R9W1</accession>
<dbReference type="AlphaFoldDB" id="A0A069R9W1"/>
<dbReference type="RefSeq" id="WP_038267680.1">
    <property type="nucleotide sequence ID" value="NZ_FSRH01000004.1"/>
</dbReference>
<dbReference type="PROSITE" id="PS51787">
    <property type="entry name" value="LON_N"/>
    <property type="match status" value="1"/>
</dbReference>
<evidence type="ECO:0000256" key="9">
    <source>
        <dbReference type="HAMAP-Rule" id="MF_01973"/>
    </source>
</evidence>
<comment type="function">
    <text evidence="9">ATP-dependent serine protease that mediates the selective degradation of mutant and abnormal proteins as well as certain short-lived regulatory proteins. Required for cellular homeostasis and for survival from DNA damage and developmental changes induced by stress. Degrades polypeptides processively to yield small peptide fragments that are 5 to 10 amino acids long. Binds to DNA in a double-stranded, site-specific manner.</text>
</comment>
<keyword evidence="5 9" id="KW-0378">Hydrolase</keyword>
<sequence>MSKNFKFKEHTLTLIPLRGLAVFPYMVLHFDVGREKSINALEEAMVEEQLIFLTSQKEAEIDIPTTEDFYHVGTICKIKQMLKLPGDTIRVLVEGVSRAKIKEIIDEEPYFRAILEEAEYEQDDERDKETEALMRSVMDAFEEYVNTGNKITPEVLLTLSDIEEPSRFADTVASNMSLKPKQKQELLEIFDPKERLETIYAILLEEIEILEIEKTISLRVKKQVNRLQKEYYLREQLKAIQKELGEDEETLDEIEEYKEKLQKLKINKDVKEKIGKEIKRLSSMSSSSAESAVIRNYVDTFFSLPWNKESKDKLDIIEAQKILDEDHFGLEKVKERILEYLSIRKLAKSMKGPILCFVGPPGVGKTSIAKSVARAMNRKFVRVSLGGVRDEAEIRGHRRTYVGAIPGRIINAMKEVKTKNPVFLFDEIDKMASDFRGDPASAMLEVLDPEQNKEFTDHYMEIPFDLSKVLFITTANSLSTIPGPLRDRMEIIELSGYTEVEKLEIAKRHLVPKQIKEHNLEEGFVKMSDGTILDVITHYTRESGVRTLERTLGRLCRKAAKKYVEDPKLKQVRITSSNLEKYLGKHRFTYQKANEHPQVGIVTGLAWTPVGGDTLSIEVALMKGTGKLVLTGQLGDVMKESAQTGLSFIRSKVEELGLDEEFHKNTDIHIHIPEGAIPKDGPSAGITMATAVISALTGIAVRSDVAMTGEITLRGRVLPIGGLKEKTLAAHRAGIKKILVPKENEKDLDEIPQNIKKDLELVIVENMDEVMEHALVKKEEDKNEG</sequence>
<dbReference type="Gene3D" id="2.30.130.40">
    <property type="entry name" value="LON domain-like"/>
    <property type="match status" value="1"/>
</dbReference>
<dbReference type="PANTHER" id="PTHR10046">
    <property type="entry name" value="ATP DEPENDENT LON PROTEASE FAMILY MEMBER"/>
    <property type="match status" value="1"/>
</dbReference>
<dbReference type="PRINTS" id="PR00830">
    <property type="entry name" value="ENDOLAPTASE"/>
</dbReference>
<comment type="induction">
    <text evidence="9">By heat shock.</text>
</comment>
<evidence type="ECO:0000259" key="17">
    <source>
        <dbReference type="PROSITE" id="PS51787"/>
    </source>
</evidence>
<feature type="domain" description="Lon N-terminal" evidence="17">
    <location>
        <begin position="12"/>
        <end position="207"/>
    </location>
</feature>
<evidence type="ECO:0000256" key="10">
    <source>
        <dbReference type="PIRNR" id="PIRNR001174"/>
    </source>
</evidence>
<feature type="domain" description="Lon proteolytic" evidence="16">
    <location>
        <begin position="596"/>
        <end position="777"/>
    </location>
</feature>
<keyword evidence="4 9" id="KW-0547">Nucleotide-binding</keyword>
<dbReference type="InterPro" id="IPR015947">
    <property type="entry name" value="PUA-like_sf"/>
</dbReference>
<evidence type="ECO:0000256" key="14">
    <source>
        <dbReference type="RuleBase" id="RU000591"/>
    </source>
</evidence>
<dbReference type="Pfam" id="PF05362">
    <property type="entry name" value="Lon_C"/>
    <property type="match status" value="1"/>
</dbReference>
<evidence type="ECO:0000256" key="1">
    <source>
        <dbReference type="ARBA" id="ARBA00004496"/>
    </source>
</evidence>
<dbReference type="InterPro" id="IPR046336">
    <property type="entry name" value="Lon_prtase_N_sf"/>
</dbReference>
<dbReference type="EMBL" id="JJMM01000026">
    <property type="protein sequence ID" value="KDR93831.1"/>
    <property type="molecule type" value="Genomic_DNA"/>
</dbReference>
<dbReference type="HAMAP" id="MF_01973">
    <property type="entry name" value="lon_bact"/>
    <property type="match status" value="1"/>
</dbReference>
<evidence type="ECO:0000256" key="15">
    <source>
        <dbReference type="SAM" id="Coils"/>
    </source>
</evidence>